<name>A0A392T4C6_9FABA</name>
<evidence type="ECO:0000313" key="1">
    <source>
        <dbReference type="EMBL" id="MCI55963.1"/>
    </source>
</evidence>
<evidence type="ECO:0000313" key="2">
    <source>
        <dbReference type="Proteomes" id="UP000265520"/>
    </source>
</evidence>
<dbReference type="Proteomes" id="UP000265520">
    <property type="component" value="Unassembled WGS sequence"/>
</dbReference>
<reference evidence="1 2" key="1">
    <citation type="journal article" date="2018" name="Front. Plant Sci.">
        <title>Red Clover (Trifolium pratense) and Zigzag Clover (T. medium) - A Picture of Genomic Similarities and Differences.</title>
        <authorList>
            <person name="Dluhosova J."/>
            <person name="Istvanek J."/>
            <person name="Nedelnik J."/>
            <person name="Repkova J."/>
        </authorList>
    </citation>
    <scope>NUCLEOTIDE SEQUENCE [LARGE SCALE GENOMIC DNA]</scope>
    <source>
        <strain evidence="2">cv. 10/8</strain>
        <tissue evidence="1">Leaf</tissue>
    </source>
</reference>
<organism evidence="1 2">
    <name type="scientific">Trifolium medium</name>
    <dbReference type="NCBI Taxonomy" id="97028"/>
    <lineage>
        <taxon>Eukaryota</taxon>
        <taxon>Viridiplantae</taxon>
        <taxon>Streptophyta</taxon>
        <taxon>Embryophyta</taxon>
        <taxon>Tracheophyta</taxon>
        <taxon>Spermatophyta</taxon>
        <taxon>Magnoliopsida</taxon>
        <taxon>eudicotyledons</taxon>
        <taxon>Gunneridae</taxon>
        <taxon>Pentapetalae</taxon>
        <taxon>rosids</taxon>
        <taxon>fabids</taxon>
        <taxon>Fabales</taxon>
        <taxon>Fabaceae</taxon>
        <taxon>Papilionoideae</taxon>
        <taxon>50 kb inversion clade</taxon>
        <taxon>NPAAA clade</taxon>
        <taxon>Hologalegina</taxon>
        <taxon>IRL clade</taxon>
        <taxon>Trifolieae</taxon>
        <taxon>Trifolium</taxon>
    </lineage>
</organism>
<proteinExistence type="predicted"/>
<accession>A0A392T4C6</accession>
<comment type="caution">
    <text evidence="1">The sequence shown here is derived from an EMBL/GenBank/DDBJ whole genome shotgun (WGS) entry which is preliminary data.</text>
</comment>
<feature type="non-terminal residue" evidence="1">
    <location>
        <position position="20"/>
    </location>
</feature>
<keyword evidence="2" id="KW-1185">Reference proteome</keyword>
<dbReference type="AlphaFoldDB" id="A0A392T4C6"/>
<protein>
    <submittedName>
        <fullName evidence="1">Uncharacterized protein</fullName>
    </submittedName>
</protein>
<dbReference type="EMBL" id="LXQA010504478">
    <property type="protein sequence ID" value="MCI55963.1"/>
    <property type="molecule type" value="Genomic_DNA"/>
</dbReference>
<sequence>MIGREIMITQSQHWVNVDPV</sequence>